<evidence type="ECO:0000256" key="5">
    <source>
        <dbReference type="ARBA" id="ARBA00022989"/>
    </source>
</evidence>
<dbReference type="HAMAP" id="MF_01148">
    <property type="entry name" value="Lnt"/>
    <property type="match status" value="1"/>
</dbReference>
<dbReference type="EMBL" id="VBOS01000322">
    <property type="protein sequence ID" value="TMQ52416.1"/>
    <property type="molecule type" value="Genomic_DNA"/>
</dbReference>
<dbReference type="SUPFAM" id="SSF56317">
    <property type="entry name" value="Carbon-nitrogen hydrolase"/>
    <property type="match status" value="1"/>
</dbReference>
<evidence type="ECO:0000256" key="7">
    <source>
        <dbReference type="ARBA" id="ARBA00023315"/>
    </source>
</evidence>
<dbReference type="PANTHER" id="PTHR38686">
    <property type="entry name" value="APOLIPOPROTEIN N-ACYLTRANSFERASE"/>
    <property type="match status" value="1"/>
</dbReference>
<comment type="subcellular location">
    <subcellularLocation>
        <location evidence="1 8">Cell membrane</location>
        <topology evidence="1 8">Multi-pass membrane protein</topology>
    </subcellularLocation>
</comment>
<dbReference type="UniPathway" id="UPA00666"/>
<dbReference type="AlphaFoldDB" id="A0A538SM17"/>
<dbReference type="Gene3D" id="3.60.110.10">
    <property type="entry name" value="Carbon-nitrogen hydrolase"/>
    <property type="match status" value="1"/>
</dbReference>
<reference evidence="11 12" key="1">
    <citation type="journal article" date="2019" name="Nat. Microbiol.">
        <title>Mediterranean grassland soil C-N compound turnover is dependent on rainfall and depth, and is mediated by genomically divergent microorganisms.</title>
        <authorList>
            <person name="Diamond S."/>
            <person name="Andeer P.F."/>
            <person name="Li Z."/>
            <person name="Crits-Christoph A."/>
            <person name="Burstein D."/>
            <person name="Anantharaman K."/>
            <person name="Lane K.R."/>
            <person name="Thomas B.C."/>
            <person name="Pan C."/>
            <person name="Northen T.R."/>
            <person name="Banfield J.F."/>
        </authorList>
    </citation>
    <scope>NUCLEOTIDE SEQUENCE [LARGE SCALE GENOMIC DNA]</scope>
    <source>
        <strain evidence="11">WS_2</strain>
    </source>
</reference>
<feature type="transmembrane region" description="Helical" evidence="8">
    <location>
        <begin position="159"/>
        <end position="181"/>
    </location>
</feature>
<evidence type="ECO:0000256" key="1">
    <source>
        <dbReference type="ARBA" id="ARBA00004651"/>
    </source>
</evidence>
<keyword evidence="4 8" id="KW-0812">Transmembrane</keyword>
<sequence length="612" mass="64819">MGPADGEGLRLPQPLRLGRGGAHEPAAHPQGHARDAGERHPDHGFLPQSVQAFDRGPDRSLRRGPAQGREAHGPCRGDPAGDGADGRDLAVGLALASGALLGSAFLPAPLGFVAWFAFVPLLVALDACLGRDSSSPRLPGSAQAAGAPARTARVGAGGLFALGYAFGFAFYLIGIHWIALLSDVAITVPWLKYPAWVVAALYLALFSGLTTLAAGELARRARAPLALTFPIVLLTVEELRGSGELGFPWFQPGYTQHAYPRFLQIASLGSVTLVTLWVVLVNVLIWRAFAGRARLRAAVGAALALLLPWFWGGRVLQAAPHTTGPVVALVQANVAGEIKWSGKHQAAILDTFLALSGRAARGTPRPALIIWPETATGGYLTKQPEQAIAVARFVARDSIPVFSGFADYGIGPDGRLVAYNAAGMFTPGDARVATYAKRHLVPFGERMPFEWLIPALGKLELGQAEWSQGREAVLFPSEAGPFTTLICFESIFPALARADVRKGARWLVNITNDEWFGNGAALQQHAAMAVFRAVEHHVPLARCANTGLTVLVDSYGRVTGRLPVFTPAVLAGRLADPGPRTLYTLLGDWPGLLCVGGLVLLALRAARSKADS</sequence>
<dbReference type="InterPro" id="IPR004563">
    <property type="entry name" value="Apolipo_AcylTrfase"/>
</dbReference>
<dbReference type="InterPro" id="IPR045378">
    <property type="entry name" value="LNT_N"/>
</dbReference>
<dbReference type="InterPro" id="IPR036526">
    <property type="entry name" value="C-N_Hydrolase_sf"/>
</dbReference>
<keyword evidence="3 8" id="KW-0808">Transferase</keyword>
<keyword evidence="5 8" id="KW-1133">Transmembrane helix</keyword>
<comment type="catalytic activity">
    <reaction evidence="8">
        <text>N-terminal S-1,2-diacyl-sn-glyceryl-L-cysteinyl-[lipoprotein] + a glycerophospholipid = N-acyl-S-1,2-diacyl-sn-glyceryl-L-cysteinyl-[lipoprotein] + a 2-acyl-sn-glycero-3-phospholipid + H(+)</text>
        <dbReference type="Rhea" id="RHEA:48228"/>
        <dbReference type="Rhea" id="RHEA-COMP:14681"/>
        <dbReference type="Rhea" id="RHEA-COMP:14684"/>
        <dbReference type="ChEBI" id="CHEBI:15378"/>
        <dbReference type="ChEBI" id="CHEBI:136912"/>
        <dbReference type="ChEBI" id="CHEBI:140656"/>
        <dbReference type="ChEBI" id="CHEBI:140657"/>
        <dbReference type="ChEBI" id="CHEBI:140660"/>
        <dbReference type="EC" id="2.3.1.269"/>
    </reaction>
</comment>
<dbReference type="Pfam" id="PF00795">
    <property type="entry name" value="CN_hydrolase"/>
    <property type="match status" value="1"/>
</dbReference>
<keyword evidence="7 8" id="KW-0012">Acyltransferase</keyword>
<feature type="transmembrane region" description="Helical" evidence="8">
    <location>
        <begin position="589"/>
        <end position="606"/>
    </location>
</feature>
<evidence type="ECO:0000256" key="4">
    <source>
        <dbReference type="ARBA" id="ARBA00022692"/>
    </source>
</evidence>
<dbReference type="Pfam" id="PF20154">
    <property type="entry name" value="LNT_N"/>
    <property type="match status" value="1"/>
</dbReference>
<evidence type="ECO:0000256" key="9">
    <source>
        <dbReference type="SAM" id="MobiDB-lite"/>
    </source>
</evidence>
<comment type="caution">
    <text evidence="11">The sequence shown here is derived from an EMBL/GenBank/DDBJ whole genome shotgun (WGS) entry which is preliminary data.</text>
</comment>
<protein>
    <recommendedName>
        <fullName evidence="8">Apolipoprotein N-acyltransferase</fullName>
        <shortName evidence="8">ALP N-acyltransferase</shortName>
        <ecNumber evidence="8">2.3.1.269</ecNumber>
    </recommendedName>
</protein>
<evidence type="ECO:0000313" key="11">
    <source>
        <dbReference type="EMBL" id="TMQ52416.1"/>
    </source>
</evidence>
<evidence type="ECO:0000256" key="6">
    <source>
        <dbReference type="ARBA" id="ARBA00023136"/>
    </source>
</evidence>
<name>A0A538SM17_UNCEI</name>
<dbReference type="EC" id="2.3.1.269" evidence="8"/>
<feature type="region of interest" description="Disordered" evidence="9">
    <location>
        <begin position="1"/>
        <end position="83"/>
    </location>
</feature>
<feature type="compositionally biased region" description="Basic and acidic residues" evidence="9">
    <location>
        <begin position="21"/>
        <end position="43"/>
    </location>
</feature>
<proteinExistence type="inferred from homology"/>
<accession>A0A538SM17</accession>
<feature type="transmembrane region" description="Helical" evidence="8">
    <location>
        <begin position="225"/>
        <end position="242"/>
    </location>
</feature>
<dbReference type="CDD" id="cd07571">
    <property type="entry name" value="ALP_N-acyl_transferase"/>
    <property type="match status" value="1"/>
</dbReference>
<dbReference type="NCBIfam" id="TIGR00546">
    <property type="entry name" value="lnt"/>
    <property type="match status" value="1"/>
</dbReference>
<feature type="domain" description="CN hydrolase" evidence="10">
    <location>
        <begin position="330"/>
        <end position="579"/>
    </location>
</feature>
<feature type="transmembrane region" description="Helical" evidence="8">
    <location>
        <begin position="262"/>
        <end position="286"/>
    </location>
</feature>
<dbReference type="InterPro" id="IPR003010">
    <property type="entry name" value="C-N_Hydrolase"/>
</dbReference>
<dbReference type="PANTHER" id="PTHR38686:SF1">
    <property type="entry name" value="APOLIPOPROTEIN N-ACYLTRANSFERASE"/>
    <property type="match status" value="1"/>
</dbReference>
<keyword evidence="6 8" id="KW-0472">Membrane</keyword>
<organism evidence="11 12">
    <name type="scientific">Eiseniibacteriota bacterium</name>
    <dbReference type="NCBI Taxonomy" id="2212470"/>
    <lineage>
        <taxon>Bacteria</taxon>
        <taxon>Candidatus Eiseniibacteriota</taxon>
    </lineage>
</organism>
<evidence type="ECO:0000259" key="10">
    <source>
        <dbReference type="PROSITE" id="PS50263"/>
    </source>
</evidence>
<feature type="transmembrane region" description="Helical" evidence="8">
    <location>
        <begin position="112"/>
        <end position="129"/>
    </location>
</feature>
<comment type="pathway">
    <text evidence="8">Protein modification; lipoprotein biosynthesis (N-acyl transfer).</text>
</comment>
<keyword evidence="2 8" id="KW-1003">Cell membrane</keyword>
<evidence type="ECO:0000256" key="2">
    <source>
        <dbReference type="ARBA" id="ARBA00022475"/>
    </source>
</evidence>
<evidence type="ECO:0000256" key="8">
    <source>
        <dbReference type="HAMAP-Rule" id="MF_01148"/>
    </source>
</evidence>
<comment type="similarity">
    <text evidence="8">Belongs to the CN hydrolase family. Apolipoprotein N-acyltransferase subfamily.</text>
</comment>
<dbReference type="Proteomes" id="UP000317716">
    <property type="component" value="Unassembled WGS sequence"/>
</dbReference>
<dbReference type="PROSITE" id="PS50263">
    <property type="entry name" value="CN_HYDROLASE"/>
    <property type="match status" value="1"/>
</dbReference>
<dbReference type="GO" id="GO:0005886">
    <property type="term" value="C:plasma membrane"/>
    <property type="evidence" value="ECO:0007669"/>
    <property type="project" value="UniProtKB-SubCell"/>
</dbReference>
<feature type="transmembrane region" description="Helical" evidence="8">
    <location>
        <begin position="293"/>
        <end position="311"/>
    </location>
</feature>
<evidence type="ECO:0000256" key="3">
    <source>
        <dbReference type="ARBA" id="ARBA00022679"/>
    </source>
</evidence>
<dbReference type="GO" id="GO:0016410">
    <property type="term" value="F:N-acyltransferase activity"/>
    <property type="evidence" value="ECO:0007669"/>
    <property type="project" value="UniProtKB-UniRule"/>
</dbReference>
<evidence type="ECO:0000313" key="12">
    <source>
        <dbReference type="Proteomes" id="UP000317716"/>
    </source>
</evidence>
<comment type="function">
    <text evidence="8">Catalyzes the phospholipid dependent N-acylation of the N-terminal cysteine of apolipoprotein, the last step in lipoprotein maturation.</text>
</comment>
<keyword evidence="11" id="KW-0449">Lipoprotein</keyword>
<gene>
    <name evidence="8 11" type="primary">lnt</name>
    <name evidence="11" type="ORF">E6K72_09105</name>
</gene>
<dbReference type="GO" id="GO:0042158">
    <property type="term" value="P:lipoprotein biosynthetic process"/>
    <property type="evidence" value="ECO:0007669"/>
    <property type="project" value="UniProtKB-UniRule"/>
</dbReference>
<feature type="transmembrane region" description="Helical" evidence="8">
    <location>
        <begin position="193"/>
        <end position="213"/>
    </location>
</feature>